<protein>
    <submittedName>
        <fullName evidence="2">Uncharacterized protein</fullName>
    </submittedName>
</protein>
<reference evidence="2 3" key="1">
    <citation type="submission" date="2014-03" db="EMBL/GenBank/DDBJ databases">
        <title>Genomics of Bifidobacteria.</title>
        <authorList>
            <person name="Ventura M."/>
            <person name="Milani C."/>
            <person name="Lugli G.A."/>
        </authorList>
    </citation>
    <scope>NUCLEOTIDE SEQUENCE [LARGE SCALE GENOMIC DNA]</scope>
    <source>
        <strain evidence="2 3">DSM 23969</strain>
    </source>
</reference>
<gene>
    <name evidence="2" type="ORF">BBIA_3003</name>
</gene>
<dbReference type="EMBL" id="JGYN01000010">
    <property type="protein sequence ID" value="KFI51237.1"/>
    <property type="molecule type" value="Genomic_DNA"/>
</dbReference>
<evidence type="ECO:0000313" key="2">
    <source>
        <dbReference type="EMBL" id="KFI51237.1"/>
    </source>
</evidence>
<dbReference type="AlphaFoldDB" id="A0A086ZXI7"/>
<comment type="caution">
    <text evidence="2">The sequence shown here is derived from an EMBL/GenBank/DDBJ whole genome shotgun (WGS) entry which is preliminary data.</text>
</comment>
<evidence type="ECO:0000313" key="3">
    <source>
        <dbReference type="Proteomes" id="UP000029108"/>
    </source>
</evidence>
<keyword evidence="3" id="KW-1185">Reference proteome</keyword>
<accession>A0A086ZXI7</accession>
<name>A0A086ZXI7_9BIFI</name>
<organism evidence="2 3">
    <name type="scientific">Bifidobacterium biavatii DSM 23969</name>
    <dbReference type="NCBI Taxonomy" id="1437608"/>
    <lineage>
        <taxon>Bacteria</taxon>
        <taxon>Bacillati</taxon>
        <taxon>Actinomycetota</taxon>
        <taxon>Actinomycetes</taxon>
        <taxon>Bifidobacteriales</taxon>
        <taxon>Bifidobacteriaceae</taxon>
        <taxon>Bifidobacterium</taxon>
    </lineage>
</organism>
<evidence type="ECO:0000256" key="1">
    <source>
        <dbReference type="SAM" id="MobiDB-lite"/>
    </source>
</evidence>
<sequence>MALLKGYGRNLAKNTPTRNAAKEIPRTQRVLVRNSFKNPVIPPPPQGHNIQSMNHHAAAPEVPKVPIMDWMVEVSGAAAGKIIPTAADPSQATATMAVAAALPIPNTAIREATSGITKGVTNTAAKATATLAICRFPLLQDVPRALFSYLDIIVSLE</sequence>
<feature type="region of interest" description="Disordered" evidence="1">
    <location>
        <begin position="1"/>
        <end position="24"/>
    </location>
</feature>
<dbReference type="Proteomes" id="UP000029108">
    <property type="component" value="Unassembled WGS sequence"/>
</dbReference>
<proteinExistence type="predicted"/>